<keyword evidence="5 11" id="KW-0812">Transmembrane</keyword>
<keyword evidence="9 11" id="KW-0472">Membrane</keyword>
<protein>
    <submittedName>
        <fullName evidence="15">TonB-dependent receptor</fullName>
    </submittedName>
</protein>
<evidence type="ECO:0000256" key="8">
    <source>
        <dbReference type="ARBA" id="ARBA00023077"/>
    </source>
</evidence>
<evidence type="ECO:0000256" key="12">
    <source>
        <dbReference type="RuleBase" id="RU003357"/>
    </source>
</evidence>
<gene>
    <name evidence="15" type="ORF">DJ019_10090</name>
</gene>
<comment type="subcellular location">
    <subcellularLocation>
        <location evidence="1 11">Cell outer membrane</location>
        <topology evidence="1 11">Multi-pass membrane protein</topology>
    </subcellularLocation>
</comment>
<sequence>MLGGVALACLAGRVEAADSRLRLSIPARSYADALIDLGLQANVSILGTASCGGGGRVQLSGRYTLGEALERLTAGAPCAYRIVDARTVRIVPMAPAREARDAPRNPTVISELVVTATKRPAALGRLPAGVSAISREQVRVTRSADVGQTTGQLAGVLTTNLGPGRDKLLIRGLSDGAFTGRTRSTVSTYLDDAPINYNAPDPDLRLVDIDRIEVVRGPQGALYGSGSLAGIYRIVTAKPDLQQAVYGASASVATTRGGDLSREFEGYVSIPVIPDRLAVRVAAYEDVQGGYLDDVNLRIANVDQTRRDGGRLAVRVQIDDHWRLDALAATQHLRSNDTQYVTPGMSNGGMRANRVREAHNNDFSYAGATVAGDFPWGSVSSSLSYVHHVFSSQYDAGVGEPLALFGAPRTSLGAFVEATRSNMLVQDLVLRSTPTGRFDWLLGVYAARTLERSPSELTILGPNSARTVYTERRKDTLREFAVYGEGAYDLGHGWSASIGGRVFESRVHTTADIFVSTPFQPRAFDQSRTFSGFTPKISLQREFSNGDLVYALISEGYRPGGFNSSGFFAIRAARADFQPDRLRNYEVGAKLRRLDDRLTLRAAAYYDDWADIQTDRYRQSGLSYTANVGDARVVGVEAEMGYEFPFGLSLQLNGLLSDSNIRNPNPDFEAPVTGDLPGVPKTSGGILAVYERPLGDDLMLRLVGEAAYVGRADLSFDATLPRRMGHYVRARMSAELAKDAWRVTAFVTNPLDDAGDTFAYGNPFSFGEVRQVTPQRPRTVGLRLAADF</sequence>
<dbReference type="GO" id="GO:0009279">
    <property type="term" value="C:cell outer membrane"/>
    <property type="evidence" value="ECO:0007669"/>
    <property type="project" value="UniProtKB-SubCell"/>
</dbReference>
<organism evidence="15 16">
    <name type="scientific">Phenylobacterium kunshanense</name>
    <dbReference type="NCBI Taxonomy" id="1445034"/>
    <lineage>
        <taxon>Bacteria</taxon>
        <taxon>Pseudomonadati</taxon>
        <taxon>Pseudomonadota</taxon>
        <taxon>Alphaproteobacteria</taxon>
        <taxon>Caulobacterales</taxon>
        <taxon>Caulobacteraceae</taxon>
        <taxon>Phenylobacterium</taxon>
    </lineage>
</organism>
<keyword evidence="3 11" id="KW-1134">Transmembrane beta strand</keyword>
<evidence type="ECO:0000256" key="3">
    <source>
        <dbReference type="ARBA" id="ARBA00022452"/>
    </source>
</evidence>
<feature type="domain" description="TonB-dependent receptor-like beta-barrel" evidence="13">
    <location>
        <begin position="337"/>
        <end position="749"/>
    </location>
</feature>
<evidence type="ECO:0000256" key="9">
    <source>
        <dbReference type="ARBA" id="ARBA00023136"/>
    </source>
</evidence>
<dbReference type="InterPro" id="IPR012910">
    <property type="entry name" value="Plug_dom"/>
</dbReference>
<evidence type="ECO:0000313" key="16">
    <source>
        <dbReference type="Proteomes" id="UP000249524"/>
    </source>
</evidence>
<evidence type="ECO:0000313" key="15">
    <source>
        <dbReference type="EMBL" id="RAK66577.1"/>
    </source>
</evidence>
<reference evidence="15 16" key="1">
    <citation type="submission" date="2018-05" db="EMBL/GenBank/DDBJ databases">
        <authorList>
            <person name="Lanie J.A."/>
            <person name="Ng W.-L."/>
            <person name="Kazmierczak K.M."/>
            <person name="Andrzejewski T.M."/>
            <person name="Davidsen T.M."/>
            <person name="Wayne K.J."/>
            <person name="Tettelin H."/>
            <person name="Glass J.I."/>
            <person name="Rusch D."/>
            <person name="Podicherti R."/>
            <person name="Tsui H.-C.T."/>
            <person name="Winkler M.E."/>
        </authorList>
    </citation>
    <scope>NUCLEOTIDE SEQUENCE [LARGE SCALE GENOMIC DNA]</scope>
    <source>
        <strain evidence="15 16">BUT-10</strain>
    </source>
</reference>
<name>A0A328BHZ9_9CAUL</name>
<dbReference type="EMBL" id="QFYS01000003">
    <property type="protein sequence ID" value="RAK66577.1"/>
    <property type="molecule type" value="Genomic_DNA"/>
</dbReference>
<evidence type="ECO:0000256" key="4">
    <source>
        <dbReference type="ARBA" id="ARBA00022496"/>
    </source>
</evidence>
<feature type="domain" description="TonB-dependent receptor plug" evidence="14">
    <location>
        <begin position="126"/>
        <end position="231"/>
    </location>
</feature>
<evidence type="ECO:0000256" key="7">
    <source>
        <dbReference type="ARBA" id="ARBA00023065"/>
    </source>
</evidence>
<evidence type="ECO:0000259" key="13">
    <source>
        <dbReference type="Pfam" id="PF00593"/>
    </source>
</evidence>
<keyword evidence="2 11" id="KW-0813">Transport</keyword>
<keyword evidence="16" id="KW-1185">Reference proteome</keyword>
<dbReference type="Pfam" id="PF07715">
    <property type="entry name" value="Plug"/>
    <property type="match status" value="1"/>
</dbReference>
<accession>A0A328BHZ9</accession>
<evidence type="ECO:0000256" key="1">
    <source>
        <dbReference type="ARBA" id="ARBA00004571"/>
    </source>
</evidence>
<proteinExistence type="inferred from homology"/>
<dbReference type="InterPro" id="IPR000531">
    <property type="entry name" value="Beta-barrel_TonB"/>
</dbReference>
<keyword evidence="4" id="KW-0410">Iron transport</keyword>
<dbReference type="Proteomes" id="UP000249524">
    <property type="component" value="Unassembled WGS sequence"/>
</dbReference>
<comment type="caution">
    <text evidence="15">The sequence shown here is derived from an EMBL/GenBank/DDBJ whole genome shotgun (WGS) entry which is preliminary data.</text>
</comment>
<dbReference type="GO" id="GO:0006826">
    <property type="term" value="P:iron ion transport"/>
    <property type="evidence" value="ECO:0007669"/>
    <property type="project" value="UniProtKB-KW"/>
</dbReference>
<dbReference type="PANTHER" id="PTHR32552">
    <property type="entry name" value="FERRICHROME IRON RECEPTOR-RELATED"/>
    <property type="match status" value="1"/>
</dbReference>
<dbReference type="Gene3D" id="2.40.170.20">
    <property type="entry name" value="TonB-dependent receptor, beta-barrel domain"/>
    <property type="match status" value="1"/>
</dbReference>
<keyword evidence="10 11" id="KW-0998">Cell outer membrane</keyword>
<dbReference type="AlphaFoldDB" id="A0A328BHZ9"/>
<keyword evidence="8 12" id="KW-0798">TonB box</keyword>
<dbReference type="SUPFAM" id="SSF56935">
    <property type="entry name" value="Porins"/>
    <property type="match status" value="1"/>
</dbReference>
<evidence type="ECO:0000256" key="6">
    <source>
        <dbReference type="ARBA" id="ARBA00023004"/>
    </source>
</evidence>
<dbReference type="Pfam" id="PF00593">
    <property type="entry name" value="TonB_dep_Rec_b-barrel"/>
    <property type="match status" value="1"/>
</dbReference>
<dbReference type="InterPro" id="IPR039426">
    <property type="entry name" value="TonB-dep_rcpt-like"/>
</dbReference>
<keyword evidence="7" id="KW-0406">Ion transport</keyword>
<dbReference type="InterPro" id="IPR036942">
    <property type="entry name" value="Beta-barrel_TonB_sf"/>
</dbReference>
<dbReference type="PANTHER" id="PTHR32552:SF81">
    <property type="entry name" value="TONB-DEPENDENT OUTER MEMBRANE RECEPTOR"/>
    <property type="match status" value="1"/>
</dbReference>
<keyword evidence="6" id="KW-0408">Iron</keyword>
<evidence type="ECO:0000256" key="5">
    <source>
        <dbReference type="ARBA" id="ARBA00022692"/>
    </source>
</evidence>
<dbReference type="PROSITE" id="PS52016">
    <property type="entry name" value="TONB_DEPENDENT_REC_3"/>
    <property type="match status" value="1"/>
</dbReference>
<comment type="similarity">
    <text evidence="11 12">Belongs to the TonB-dependent receptor family.</text>
</comment>
<keyword evidence="15" id="KW-0675">Receptor</keyword>
<evidence type="ECO:0000256" key="2">
    <source>
        <dbReference type="ARBA" id="ARBA00022448"/>
    </source>
</evidence>
<evidence type="ECO:0000259" key="14">
    <source>
        <dbReference type="Pfam" id="PF07715"/>
    </source>
</evidence>
<evidence type="ECO:0000256" key="11">
    <source>
        <dbReference type="PROSITE-ProRule" id="PRU01360"/>
    </source>
</evidence>
<dbReference type="Gene3D" id="3.55.50.30">
    <property type="match status" value="1"/>
</dbReference>
<evidence type="ECO:0000256" key="10">
    <source>
        <dbReference type="ARBA" id="ARBA00023237"/>
    </source>
</evidence>